<dbReference type="Proteomes" id="UP000177324">
    <property type="component" value="Unassembled WGS sequence"/>
</dbReference>
<dbReference type="EMBL" id="MHCH01000018">
    <property type="protein sequence ID" value="OGY17596.1"/>
    <property type="molecule type" value="Genomic_DNA"/>
</dbReference>
<dbReference type="AlphaFoldDB" id="A0A1G1VQC2"/>
<sequence>MATLKNFLVVLLIFVAFAGTALAAENAPNETSKKFYDRHLEQAETLKQEAERQVRYADVAQKYRELVDKAVEWEEEGLERYGDKSPDLPRLGGDAYHKSTALSKYAEYLGLDFRSRIEVTNDPYEKFSLLQEWTDKSFDYVGEIWNDTWDERAVNIDDVMNELSQAFGTELYGIGDLFGESPGVLNKLFKIFGEDFDIPIERRPGVARQIFDALDEKIRQEKDPAWRFELLKDRIVKTDWVLKTAHSNPAFDEQFIPNLGGKGLGESTILQEQSTSLIRDFKELIDKESDPQSKRQLAEKLVEIIKWLKEKWNDPGFNDYRPDMSDWPDSIDDLIDISSLPSTPPLPAVTNPQPATVKQCNFAGFLSCRDQFNLQGCIDACPFVPVDCSPGTSPNTECKQTDQKCSDTCWDRGTSQGSQCAIQNHCTMQEIDSRLRAQ</sequence>
<name>A0A1G1VQC2_9BACT</name>
<feature type="coiled-coil region" evidence="1">
    <location>
        <begin position="33"/>
        <end position="76"/>
    </location>
</feature>
<protein>
    <submittedName>
        <fullName evidence="3">Uncharacterized protein</fullName>
    </submittedName>
</protein>
<evidence type="ECO:0000313" key="3">
    <source>
        <dbReference type="EMBL" id="OGY17596.1"/>
    </source>
</evidence>
<comment type="caution">
    <text evidence="3">The sequence shown here is derived from an EMBL/GenBank/DDBJ whole genome shotgun (WGS) entry which is preliminary data.</text>
</comment>
<keyword evidence="2" id="KW-0732">Signal</keyword>
<evidence type="ECO:0000256" key="2">
    <source>
        <dbReference type="SAM" id="SignalP"/>
    </source>
</evidence>
<keyword evidence="1" id="KW-0175">Coiled coil</keyword>
<accession>A0A1G1VQC2</accession>
<gene>
    <name evidence="3" type="ORF">A2784_00615</name>
</gene>
<dbReference type="STRING" id="1797589.A2784_00615"/>
<evidence type="ECO:0000256" key="1">
    <source>
        <dbReference type="SAM" id="Coils"/>
    </source>
</evidence>
<evidence type="ECO:0000313" key="4">
    <source>
        <dbReference type="Proteomes" id="UP000177324"/>
    </source>
</evidence>
<organism evidence="3 4">
    <name type="scientific">Candidatus Chisholmbacteria bacterium RIFCSPHIGHO2_01_FULL_48_12</name>
    <dbReference type="NCBI Taxonomy" id="1797589"/>
    <lineage>
        <taxon>Bacteria</taxon>
        <taxon>Candidatus Chisholmiibacteriota</taxon>
    </lineage>
</organism>
<reference evidence="3 4" key="1">
    <citation type="journal article" date="2016" name="Nat. Commun.">
        <title>Thousands of microbial genomes shed light on interconnected biogeochemical processes in an aquifer system.</title>
        <authorList>
            <person name="Anantharaman K."/>
            <person name="Brown C.T."/>
            <person name="Hug L.A."/>
            <person name="Sharon I."/>
            <person name="Castelle C.J."/>
            <person name="Probst A.J."/>
            <person name="Thomas B.C."/>
            <person name="Singh A."/>
            <person name="Wilkins M.J."/>
            <person name="Karaoz U."/>
            <person name="Brodie E.L."/>
            <person name="Williams K.H."/>
            <person name="Hubbard S.S."/>
            <person name="Banfield J.F."/>
        </authorList>
    </citation>
    <scope>NUCLEOTIDE SEQUENCE [LARGE SCALE GENOMIC DNA]</scope>
</reference>
<feature type="signal peptide" evidence="2">
    <location>
        <begin position="1"/>
        <end position="23"/>
    </location>
</feature>
<feature type="chain" id="PRO_5009581064" evidence="2">
    <location>
        <begin position="24"/>
        <end position="438"/>
    </location>
</feature>
<proteinExistence type="predicted"/>